<evidence type="ECO:0000313" key="3">
    <source>
        <dbReference type="Proteomes" id="UP000318478"/>
    </source>
</evidence>
<evidence type="ECO:0000256" key="1">
    <source>
        <dbReference type="SAM" id="SignalP"/>
    </source>
</evidence>
<comment type="caution">
    <text evidence="2">The sequence shown here is derived from an EMBL/GenBank/DDBJ whole genome shotgun (WGS) entry which is preliminary data.</text>
</comment>
<name>A0A5C5YH76_9BACT</name>
<sequence precursor="true">MKPLLTIAAVLCSTPLAFAQADFATGRRDSQFVLPEIKAALSPTHSGVGFAPVGRMMFRSAAITDAGEVTAFPGGSSYQVRFNTLAVEFTTVQTLHEQLEHFSGSIELMGQHLWNWSSGVEDKRPALRLGVQNAAFAMDVGHAPMADRGVLGPRPSPGTPPGPWRVVQYVAYGVRADDAGSDFRFDGLTDVAGRVFSETDRDELLIGPQLAVGAVAQRGGWLWDASLLAVAGYRRANTTQINGFGDDAVPGGLNNLLFLQPTYSRYGESHDTAAYLGEARLIGSYYFSPHLTLDLMANAVLAPESTEATQIVEYRAPDFGIGRTEDGLVVNGNVFVGLTYLR</sequence>
<gene>
    <name evidence="2" type="ORF">Pla123a_33820</name>
</gene>
<accession>A0A5C5YH76</accession>
<evidence type="ECO:0000313" key="2">
    <source>
        <dbReference type="EMBL" id="TWT74558.1"/>
    </source>
</evidence>
<dbReference type="OrthoDB" id="256641at2"/>
<dbReference type="Proteomes" id="UP000318478">
    <property type="component" value="Unassembled WGS sequence"/>
</dbReference>
<dbReference type="RefSeq" id="WP_146589029.1">
    <property type="nucleotide sequence ID" value="NZ_SJPO01000008.1"/>
</dbReference>
<feature type="chain" id="PRO_5023037516" description="Porin" evidence="1">
    <location>
        <begin position="20"/>
        <end position="342"/>
    </location>
</feature>
<proteinExistence type="predicted"/>
<keyword evidence="3" id="KW-1185">Reference proteome</keyword>
<organism evidence="2 3">
    <name type="scientific">Posidoniimonas polymericola</name>
    <dbReference type="NCBI Taxonomy" id="2528002"/>
    <lineage>
        <taxon>Bacteria</taxon>
        <taxon>Pseudomonadati</taxon>
        <taxon>Planctomycetota</taxon>
        <taxon>Planctomycetia</taxon>
        <taxon>Pirellulales</taxon>
        <taxon>Lacipirellulaceae</taxon>
        <taxon>Posidoniimonas</taxon>
    </lineage>
</organism>
<keyword evidence="1" id="KW-0732">Signal</keyword>
<dbReference type="AlphaFoldDB" id="A0A5C5YH76"/>
<feature type="signal peptide" evidence="1">
    <location>
        <begin position="1"/>
        <end position="19"/>
    </location>
</feature>
<dbReference type="EMBL" id="SJPO01000008">
    <property type="protein sequence ID" value="TWT74558.1"/>
    <property type="molecule type" value="Genomic_DNA"/>
</dbReference>
<protein>
    <recommendedName>
        <fullName evidence="4">Porin</fullName>
    </recommendedName>
</protein>
<reference evidence="2 3" key="1">
    <citation type="submission" date="2019-02" db="EMBL/GenBank/DDBJ databases">
        <title>Deep-cultivation of Planctomycetes and their phenomic and genomic characterization uncovers novel biology.</title>
        <authorList>
            <person name="Wiegand S."/>
            <person name="Jogler M."/>
            <person name="Boedeker C."/>
            <person name="Pinto D."/>
            <person name="Vollmers J."/>
            <person name="Rivas-Marin E."/>
            <person name="Kohn T."/>
            <person name="Peeters S.H."/>
            <person name="Heuer A."/>
            <person name="Rast P."/>
            <person name="Oberbeckmann S."/>
            <person name="Bunk B."/>
            <person name="Jeske O."/>
            <person name="Meyerdierks A."/>
            <person name="Storesund J.E."/>
            <person name="Kallscheuer N."/>
            <person name="Luecker S."/>
            <person name="Lage O.M."/>
            <person name="Pohl T."/>
            <person name="Merkel B.J."/>
            <person name="Hornburger P."/>
            <person name="Mueller R.-W."/>
            <person name="Bruemmer F."/>
            <person name="Labrenz M."/>
            <person name="Spormann A.M."/>
            <person name="Op Den Camp H."/>
            <person name="Overmann J."/>
            <person name="Amann R."/>
            <person name="Jetten M.S.M."/>
            <person name="Mascher T."/>
            <person name="Medema M.H."/>
            <person name="Devos D.P."/>
            <person name="Kaster A.-K."/>
            <person name="Ovreas L."/>
            <person name="Rohde M."/>
            <person name="Galperin M.Y."/>
            <person name="Jogler C."/>
        </authorList>
    </citation>
    <scope>NUCLEOTIDE SEQUENCE [LARGE SCALE GENOMIC DNA]</scope>
    <source>
        <strain evidence="2 3">Pla123a</strain>
    </source>
</reference>
<evidence type="ECO:0008006" key="4">
    <source>
        <dbReference type="Google" id="ProtNLM"/>
    </source>
</evidence>